<organism evidence="1 2">
    <name type="scientific">Schizopora paradoxa</name>
    <dbReference type="NCBI Taxonomy" id="27342"/>
    <lineage>
        <taxon>Eukaryota</taxon>
        <taxon>Fungi</taxon>
        <taxon>Dikarya</taxon>
        <taxon>Basidiomycota</taxon>
        <taxon>Agaricomycotina</taxon>
        <taxon>Agaricomycetes</taxon>
        <taxon>Hymenochaetales</taxon>
        <taxon>Schizoporaceae</taxon>
        <taxon>Schizopora</taxon>
    </lineage>
</organism>
<proteinExistence type="predicted"/>
<evidence type="ECO:0000313" key="1">
    <source>
        <dbReference type="EMBL" id="KLO05729.1"/>
    </source>
</evidence>
<reference evidence="1 2" key="1">
    <citation type="submission" date="2015-04" db="EMBL/GenBank/DDBJ databases">
        <title>Complete genome sequence of Schizopora paradoxa KUC8140, a cosmopolitan wood degrader in East Asia.</title>
        <authorList>
            <consortium name="DOE Joint Genome Institute"/>
            <person name="Min B."/>
            <person name="Park H."/>
            <person name="Jang Y."/>
            <person name="Kim J.-J."/>
            <person name="Kim K.H."/>
            <person name="Pangilinan J."/>
            <person name="Lipzen A."/>
            <person name="Riley R."/>
            <person name="Grigoriev I.V."/>
            <person name="Spatafora J.W."/>
            <person name="Choi I.-G."/>
        </authorList>
    </citation>
    <scope>NUCLEOTIDE SEQUENCE [LARGE SCALE GENOMIC DNA]</scope>
    <source>
        <strain evidence="1 2">KUC8140</strain>
    </source>
</reference>
<gene>
    <name evidence="1" type="ORF">SCHPADRAFT_933474</name>
</gene>
<protein>
    <submittedName>
        <fullName evidence="1">Uncharacterized protein</fullName>
    </submittedName>
</protein>
<dbReference type="EMBL" id="KQ086273">
    <property type="protein sequence ID" value="KLO05729.1"/>
    <property type="molecule type" value="Genomic_DNA"/>
</dbReference>
<dbReference type="Proteomes" id="UP000053477">
    <property type="component" value="Unassembled WGS sequence"/>
</dbReference>
<sequence length="149" mass="16644">MSDSPTLRGTTSWELYMAMGRNGEKSRRHRLPRSLFQRIAASSCVPQAYIVSPPSTQTQILVHVHNIPSNPFSFAPADRRRRSDDSSIRASDSTGIRRIERAAVDAAICAHRPRSNTRTIVAFNFAASAVILTAEKKAHRRTSIVFERP</sequence>
<dbReference type="AlphaFoldDB" id="A0A0H2R1S4"/>
<dbReference type="InParanoid" id="A0A0H2R1S4"/>
<accession>A0A0H2R1S4</accession>
<name>A0A0H2R1S4_9AGAM</name>
<keyword evidence="2" id="KW-1185">Reference proteome</keyword>
<evidence type="ECO:0000313" key="2">
    <source>
        <dbReference type="Proteomes" id="UP000053477"/>
    </source>
</evidence>